<dbReference type="EMBL" id="AFUP01000001">
    <property type="protein sequence ID" value="EGV10694.1"/>
    <property type="molecule type" value="Genomic_DNA"/>
</dbReference>
<evidence type="ECO:0000313" key="1">
    <source>
        <dbReference type="EMBL" id="EGV10694.1"/>
    </source>
</evidence>
<sequence length="40" mass="4572">MDKSASKMSSIISEVDFITTEIIEPSLSFFTITYFMLNFS</sequence>
<proteinExistence type="predicted"/>
<reference evidence="1 2" key="1">
    <citation type="submission" date="2011-06" db="EMBL/GenBank/DDBJ databases">
        <authorList>
            <person name="Harkins D.M."/>
            <person name="Madupu R."/>
            <person name="Durkin A.S."/>
            <person name="Torralba M."/>
            <person name="Methe B."/>
            <person name="Sutton G.G."/>
            <person name="Nelson K.E."/>
        </authorList>
    </citation>
    <scope>NUCLEOTIDE SEQUENCE [LARGE SCALE GENOMIC DNA]</scope>
    <source>
        <strain evidence="1 2">SK1060</strain>
    </source>
</reference>
<dbReference type="Proteomes" id="UP000003287">
    <property type="component" value="Unassembled WGS sequence"/>
</dbReference>
<gene>
    <name evidence="1" type="ORF">HMPREF1042_0681</name>
</gene>
<dbReference type="AlphaFoldDB" id="F9P5C7"/>
<accession>F9P5C7</accession>
<evidence type="ECO:0000313" key="2">
    <source>
        <dbReference type="Proteomes" id="UP000003287"/>
    </source>
</evidence>
<protein>
    <submittedName>
        <fullName evidence="1">Uncharacterized protein</fullName>
    </submittedName>
</protein>
<name>F9P5C7_STRCV</name>
<organism evidence="1 2">
    <name type="scientific">Streptococcus constellatus subsp. pharyngis SK1060 = CCUG 46377</name>
    <dbReference type="NCBI Taxonomy" id="1035184"/>
    <lineage>
        <taxon>Bacteria</taxon>
        <taxon>Bacillati</taxon>
        <taxon>Bacillota</taxon>
        <taxon>Bacilli</taxon>
        <taxon>Lactobacillales</taxon>
        <taxon>Streptococcaceae</taxon>
        <taxon>Streptococcus</taxon>
        <taxon>Streptococcus anginosus group</taxon>
    </lineage>
</organism>